<dbReference type="SUPFAM" id="SSF53850">
    <property type="entry name" value="Periplasmic binding protein-like II"/>
    <property type="match status" value="1"/>
</dbReference>
<evidence type="ECO:0000256" key="2">
    <source>
        <dbReference type="ARBA" id="ARBA00023015"/>
    </source>
</evidence>
<evidence type="ECO:0000256" key="3">
    <source>
        <dbReference type="ARBA" id="ARBA00023125"/>
    </source>
</evidence>
<comment type="similarity">
    <text evidence="1">Belongs to the LysR transcriptional regulatory family.</text>
</comment>
<evidence type="ECO:0000313" key="8">
    <source>
        <dbReference type="Proteomes" id="UP001500751"/>
    </source>
</evidence>
<evidence type="ECO:0000256" key="1">
    <source>
        <dbReference type="ARBA" id="ARBA00009437"/>
    </source>
</evidence>
<name>A0ABN2VKS4_9ACTN</name>
<dbReference type="InterPro" id="IPR036390">
    <property type="entry name" value="WH_DNA-bd_sf"/>
</dbReference>
<sequence>MTQLNLHRLSIFMTVVESGGFSAAAQKLYMSQPSVSNHVRNLEQSLQTTLIDRSGPRIRPTAEGEVLVEYARRVFMLTEEAVAAIREVSGVQSGRLEVGGTTTVGTYLLPRLLARFRERHRAIECDIVVGNNGQIVKRLLDGELGLAIVAGQPGAPQLKTENVLDERLLLVAAPGHRLARGSGAGGLGGSGGAGGAGGLAGSGGSVGSTDSGSEAAPVAAGPPRGPLTPSDLAGERFLLREPGSQTRDLQEAALIGWDLDDMAKADMWGPETIKQSVAAGLGISLISEHAIDSEVREGRLVVLDIEPPLRSRPVVVAYRRDRLLSPAERAFLGLVRGLRTWPALDAGDRAVA</sequence>
<protein>
    <recommendedName>
        <fullName evidence="6">HTH lysR-type domain-containing protein</fullName>
    </recommendedName>
</protein>
<dbReference type="PANTHER" id="PTHR30126">
    <property type="entry name" value="HTH-TYPE TRANSCRIPTIONAL REGULATOR"/>
    <property type="match status" value="1"/>
</dbReference>
<keyword evidence="3" id="KW-0238">DNA-binding</keyword>
<proteinExistence type="inferred from homology"/>
<keyword evidence="2" id="KW-0805">Transcription regulation</keyword>
<dbReference type="InterPro" id="IPR036388">
    <property type="entry name" value="WH-like_DNA-bd_sf"/>
</dbReference>
<dbReference type="RefSeq" id="WP_344671958.1">
    <property type="nucleotide sequence ID" value="NZ_BAAAQN010000099.1"/>
</dbReference>
<evidence type="ECO:0000256" key="4">
    <source>
        <dbReference type="ARBA" id="ARBA00023163"/>
    </source>
</evidence>
<dbReference type="Proteomes" id="UP001500751">
    <property type="component" value="Unassembled WGS sequence"/>
</dbReference>
<reference evidence="7 8" key="1">
    <citation type="journal article" date="2019" name="Int. J. Syst. Evol. Microbiol.">
        <title>The Global Catalogue of Microorganisms (GCM) 10K type strain sequencing project: providing services to taxonomists for standard genome sequencing and annotation.</title>
        <authorList>
            <consortium name="The Broad Institute Genomics Platform"/>
            <consortium name="The Broad Institute Genome Sequencing Center for Infectious Disease"/>
            <person name="Wu L."/>
            <person name="Ma J."/>
        </authorList>
    </citation>
    <scope>NUCLEOTIDE SEQUENCE [LARGE SCALE GENOMIC DNA]</scope>
    <source>
        <strain evidence="7 8">JCM 16014</strain>
    </source>
</reference>
<feature type="compositionally biased region" description="Low complexity" evidence="5">
    <location>
        <begin position="207"/>
        <end position="222"/>
    </location>
</feature>
<dbReference type="PRINTS" id="PR00039">
    <property type="entry name" value="HTHLYSR"/>
</dbReference>
<dbReference type="Pfam" id="PF03466">
    <property type="entry name" value="LysR_substrate"/>
    <property type="match status" value="2"/>
</dbReference>
<feature type="domain" description="HTH lysR-type" evidence="6">
    <location>
        <begin position="4"/>
        <end position="61"/>
    </location>
</feature>
<evidence type="ECO:0000256" key="5">
    <source>
        <dbReference type="SAM" id="MobiDB-lite"/>
    </source>
</evidence>
<gene>
    <name evidence="7" type="ORF">GCM10009839_90570</name>
</gene>
<dbReference type="Gene3D" id="1.10.10.10">
    <property type="entry name" value="Winged helix-like DNA-binding domain superfamily/Winged helix DNA-binding domain"/>
    <property type="match status" value="1"/>
</dbReference>
<feature type="region of interest" description="Disordered" evidence="5">
    <location>
        <begin position="200"/>
        <end position="231"/>
    </location>
</feature>
<organism evidence="7 8">
    <name type="scientific">Catenulispora yoronensis</name>
    <dbReference type="NCBI Taxonomy" id="450799"/>
    <lineage>
        <taxon>Bacteria</taxon>
        <taxon>Bacillati</taxon>
        <taxon>Actinomycetota</taxon>
        <taxon>Actinomycetes</taxon>
        <taxon>Catenulisporales</taxon>
        <taxon>Catenulisporaceae</taxon>
        <taxon>Catenulispora</taxon>
    </lineage>
</organism>
<evidence type="ECO:0000259" key="6">
    <source>
        <dbReference type="PROSITE" id="PS50931"/>
    </source>
</evidence>
<dbReference type="Gene3D" id="3.40.190.10">
    <property type="entry name" value="Periplasmic binding protein-like II"/>
    <property type="match status" value="4"/>
</dbReference>
<dbReference type="SUPFAM" id="SSF46785">
    <property type="entry name" value="Winged helix' DNA-binding domain"/>
    <property type="match status" value="1"/>
</dbReference>
<evidence type="ECO:0000313" key="7">
    <source>
        <dbReference type="EMBL" id="GAA2064899.1"/>
    </source>
</evidence>
<keyword evidence="4" id="KW-0804">Transcription</keyword>
<keyword evidence="8" id="KW-1185">Reference proteome</keyword>
<dbReference type="PROSITE" id="PS50931">
    <property type="entry name" value="HTH_LYSR"/>
    <property type="match status" value="1"/>
</dbReference>
<dbReference type="Pfam" id="PF00126">
    <property type="entry name" value="HTH_1"/>
    <property type="match status" value="1"/>
</dbReference>
<dbReference type="InterPro" id="IPR005119">
    <property type="entry name" value="LysR_subst-bd"/>
</dbReference>
<dbReference type="PANTHER" id="PTHR30126:SF39">
    <property type="entry name" value="HTH-TYPE TRANSCRIPTIONAL REGULATOR CYSL"/>
    <property type="match status" value="1"/>
</dbReference>
<dbReference type="InterPro" id="IPR000847">
    <property type="entry name" value="LysR_HTH_N"/>
</dbReference>
<comment type="caution">
    <text evidence="7">The sequence shown here is derived from an EMBL/GenBank/DDBJ whole genome shotgun (WGS) entry which is preliminary data.</text>
</comment>
<accession>A0ABN2VKS4</accession>
<dbReference type="EMBL" id="BAAAQN010000099">
    <property type="protein sequence ID" value="GAA2064899.1"/>
    <property type="molecule type" value="Genomic_DNA"/>
</dbReference>